<keyword evidence="1" id="KW-0802">TPR repeat</keyword>
<dbReference type="SUPFAM" id="SSF81901">
    <property type="entry name" value="HCP-like"/>
    <property type="match status" value="1"/>
</dbReference>
<dbReference type="Pfam" id="PF13176">
    <property type="entry name" value="TPR_7"/>
    <property type="match status" value="1"/>
</dbReference>
<feature type="chain" id="PRO_5003941909" evidence="4">
    <location>
        <begin position="31"/>
        <end position="720"/>
    </location>
</feature>
<feature type="domain" description="Signal transduction histidine kinase internal region" evidence="6">
    <location>
        <begin position="506"/>
        <end position="583"/>
    </location>
</feature>
<feature type="repeat" description="TPR" evidence="1">
    <location>
        <begin position="293"/>
        <end position="326"/>
    </location>
</feature>
<dbReference type="SUPFAM" id="SSF55874">
    <property type="entry name" value="ATPase domain of HSP90 chaperone/DNA topoisomerase II/histidine kinase"/>
    <property type="match status" value="1"/>
</dbReference>
<organism evidence="7 8">
    <name type="scientific">Echinicola vietnamensis (strain DSM 17526 / LMG 23754 / KMM 6221)</name>
    <dbReference type="NCBI Taxonomy" id="926556"/>
    <lineage>
        <taxon>Bacteria</taxon>
        <taxon>Pseudomonadati</taxon>
        <taxon>Bacteroidota</taxon>
        <taxon>Cytophagia</taxon>
        <taxon>Cytophagales</taxon>
        <taxon>Cyclobacteriaceae</taxon>
        <taxon>Echinicola</taxon>
    </lineage>
</organism>
<keyword evidence="2" id="KW-0175">Coiled coil</keyword>
<keyword evidence="3" id="KW-0812">Transmembrane</keyword>
<evidence type="ECO:0000259" key="6">
    <source>
        <dbReference type="Pfam" id="PF06580"/>
    </source>
</evidence>
<dbReference type="AlphaFoldDB" id="L0FWB8"/>
<dbReference type="InterPro" id="IPR036890">
    <property type="entry name" value="HATPase_C_sf"/>
</dbReference>
<dbReference type="KEGG" id="evi:Echvi_0683"/>
<dbReference type="Proteomes" id="UP000010796">
    <property type="component" value="Chromosome"/>
</dbReference>
<keyword evidence="8" id="KW-1185">Reference proteome</keyword>
<dbReference type="InterPro" id="IPR011990">
    <property type="entry name" value="TPR-like_helical_dom_sf"/>
</dbReference>
<feature type="signal peptide" evidence="4">
    <location>
        <begin position="1"/>
        <end position="30"/>
    </location>
</feature>
<feature type="coiled-coil region" evidence="2">
    <location>
        <begin position="440"/>
        <end position="496"/>
    </location>
</feature>
<evidence type="ECO:0000256" key="1">
    <source>
        <dbReference type="PROSITE-ProRule" id="PRU00339"/>
    </source>
</evidence>
<dbReference type="PANTHER" id="PTHR34220">
    <property type="entry name" value="SENSOR HISTIDINE KINASE YPDA"/>
    <property type="match status" value="1"/>
</dbReference>
<dbReference type="SUPFAM" id="SSF48452">
    <property type="entry name" value="TPR-like"/>
    <property type="match status" value="1"/>
</dbReference>
<dbReference type="Gene3D" id="3.30.565.10">
    <property type="entry name" value="Histidine kinase-like ATPase, C-terminal domain"/>
    <property type="match status" value="1"/>
</dbReference>
<dbReference type="PROSITE" id="PS50005">
    <property type="entry name" value="TPR"/>
    <property type="match status" value="3"/>
</dbReference>
<gene>
    <name evidence="7" type="ordered locus">Echvi_0683</name>
</gene>
<reference evidence="8" key="1">
    <citation type="submission" date="2012-02" db="EMBL/GenBank/DDBJ databases">
        <title>The complete genome of Echinicola vietnamensis DSM 17526.</title>
        <authorList>
            <person name="Lucas S."/>
            <person name="Copeland A."/>
            <person name="Lapidus A."/>
            <person name="Glavina del Rio T."/>
            <person name="Dalin E."/>
            <person name="Tice H."/>
            <person name="Bruce D."/>
            <person name="Goodwin L."/>
            <person name="Pitluck S."/>
            <person name="Peters L."/>
            <person name="Ovchinnikova G."/>
            <person name="Teshima H."/>
            <person name="Kyrpides N."/>
            <person name="Mavromatis K."/>
            <person name="Ivanova N."/>
            <person name="Brettin T."/>
            <person name="Detter J.C."/>
            <person name="Han C."/>
            <person name="Larimer F."/>
            <person name="Land M."/>
            <person name="Hauser L."/>
            <person name="Markowitz V."/>
            <person name="Cheng J.-F."/>
            <person name="Hugenholtz P."/>
            <person name="Woyke T."/>
            <person name="Wu D."/>
            <person name="Brambilla E."/>
            <person name="Klenk H.-P."/>
            <person name="Eisen J.A."/>
        </authorList>
    </citation>
    <scope>NUCLEOTIDE SEQUENCE [LARGE SCALE GENOMIC DNA]</scope>
    <source>
        <strain evidence="8">DSM 17526 / LMG 23754 / KMM 6221</strain>
    </source>
</reference>
<keyword evidence="3" id="KW-1133">Transmembrane helix</keyword>
<evidence type="ECO:0000313" key="8">
    <source>
        <dbReference type="Proteomes" id="UP000010796"/>
    </source>
</evidence>
<dbReference type="SMART" id="SM00028">
    <property type="entry name" value="TPR"/>
    <property type="match status" value="5"/>
</dbReference>
<evidence type="ECO:0000259" key="5">
    <source>
        <dbReference type="Pfam" id="PF02518"/>
    </source>
</evidence>
<dbReference type="OrthoDB" id="6190788at2"/>
<dbReference type="GO" id="GO:0000155">
    <property type="term" value="F:phosphorelay sensor kinase activity"/>
    <property type="evidence" value="ECO:0007669"/>
    <property type="project" value="InterPro"/>
</dbReference>
<keyword evidence="4" id="KW-0732">Signal</keyword>
<dbReference type="Pfam" id="PF02518">
    <property type="entry name" value="HATPase_c"/>
    <property type="match status" value="1"/>
</dbReference>
<dbReference type="HOGENOM" id="CLU_000445_106_4_10"/>
<feature type="repeat" description="TPR" evidence="1">
    <location>
        <begin position="90"/>
        <end position="123"/>
    </location>
</feature>
<feature type="coiled-coil region" evidence="2">
    <location>
        <begin position="368"/>
        <end position="404"/>
    </location>
</feature>
<evidence type="ECO:0000256" key="2">
    <source>
        <dbReference type="SAM" id="Coils"/>
    </source>
</evidence>
<dbReference type="Pfam" id="PF13424">
    <property type="entry name" value="TPR_12"/>
    <property type="match status" value="1"/>
</dbReference>
<proteinExistence type="predicted"/>
<sequence>MKVEKYLRHYLRCLLLVISVSASSTVFGFAQDGPFSNAREDKSRDSLAIVNAIQLSRDIHRSNHEPDTEYQEAEKAISLSIALGDTLLYAKALDNLGLIYRYHQRYEEAIPLHAKALELITKEDSSDMEKMIFANNAGVASRYAEDFDQAVYFYLEALKVAEAQNDLRNIAISCNGLGNTLLHLPGREEDALAYFERSLEAERERNNTLGIAMNYLSIGDYYTEKREFDTARSYLNKLLEINQARKDTFGLGITYEYFGQNYFQEGKDLQQAAAYFDQSKAFFEHLGDLHKQADIAKRQGDVYRKLGNLTKAIQLYHDAWKLAEKIKNKGLIKECSYWLSAIYEQQGKYRKALEFLTLSHQYKDSVALMDQQTQIAAIEKRYAIEKKESQIELLQKDKALQNSELESQRAALKSHQVIFILLATLLVFIVVIAFMQFKNIKAKKRANELLRRQNNQIKAQRDEIKNVNQQLEATFEELIQEQKNTEEKRIKLLESKFENRIQSLAIQSLESQMNPHFLFNGMNAVRWLVMKNKNEEAKEYIDTFARLLRMSLTNNRKKSITLDEELQSTALYLKIEQLRFDSEFNYHINISPKVNPKMVKVPPKILQPLVENAIKHGLLPSRKSPKTLDIKVNQTDDGVLVEVLDNGRGFSKSKESFIEPRPDGTHLGLKLIEERLVIFNQQHEGQVTFSIAPRNPHGDEVTGTSATIHIVLESALNTTS</sequence>
<dbReference type="InterPro" id="IPR050640">
    <property type="entry name" value="Bact_2-comp_sensor_kinase"/>
</dbReference>
<dbReference type="STRING" id="926556.Echvi_0683"/>
<feature type="repeat" description="TPR" evidence="1">
    <location>
        <begin position="212"/>
        <end position="245"/>
    </location>
</feature>
<accession>L0FWB8</accession>
<evidence type="ECO:0000313" key="7">
    <source>
        <dbReference type="EMBL" id="AGA76960.1"/>
    </source>
</evidence>
<dbReference type="Gene3D" id="1.25.40.10">
    <property type="entry name" value="Tetratricopeptide repeat domain"/>
    <property type="match status" value="2"/>
</dbReference>
<feature type="transmembrane region" description="Helical" evidence="3">
    <location>
        <begin position="417"/>
        <end position="435"/>
    </location>
</feature>
<protein>
    <submittedName>
        <fullName evidence="7">Putative regulator of cell autolysis</fullName>
    </submittedName>
</protein>
<evidence type="ECO:0000256" key="4">
    <source>
        <dbReference type="SAM" id="SignalP"/>
    </source>
</evidence>
<dbReference type="Pfam" id="PF06580">
    <property type="entry name" value="His_kinase"/>
    <property type="match status" value="1"/>
</dbReference>
<dbReference type="Pfam" id="PF13181">
    <property type="entry name" value="TPR_8"/>
    <property type="match status" value="1"/>
</dbReference>
<dbReference type="PATRIC" id="fig|926556.3.peg.681"/>
<dbReference type="eggNOG" id="COG2972">
    <property type="taxonomic scope" value="Bacteria"/>
</dbReference>
<evidence type="ECO:0000256" key="3">
    <source>
        <dbReference type="SAM" id="Phobius"/>
    </source>
</evidence>
<dbReference type="InterPro" id="IPR003594">
    <property type="entry name" value="HATPase_dom"/>
</dbReference>
<dbReference type="InterPro" id="IPR010559">
    <property type="entry name" value="Sig_transdc_His_kin_internal"/>
</dbReference>
<dbReference type="PANTHER" id="PTHR34220:SF7">
    <property type="entry name" value="SENSOR HISTIDINE KINASE YPDA"/>
    <property type="match status" value="1"/>
</dbReference>
<feature type="domain" description="Histidine kinase/HSP90-like ATPase" evidence="5">
    <location>
        <begin position="605"/>
        <end position="710"/>
    </location>
</feature>
<dbReference type="EMBL" id="CP003346">
    <property type="protein sequence ID" value="AGA76960.1"/>
    <property type="molecule type" value="Genomic_DNA"/>
</dbReference>
<keyword evidence="3" id="KW-0472">Membrane</keyword>
<dbReference type="GO" id="GO:0016020">
    <property type="term" value="C:membrane"/>
    <property type="evidence" value="ECO:0007669"/>
    <property type="project" value="InterPro"/>
</dbReference>
<dbReference type="RefSeq" id="WP_015264526.1">
    <property type="nucleotide sequence ID" value="NC_019904.1"/>
</dbReference>
<dbReference type="eggNOG" id="COG0457">
    <property type="taxonomic scope" value="Bacteria"/>
</dbReference>
<dbReference type="InterPro" id="IPR019734">
    <property type="entry name" value="TPR_rpt"/>
</dbReference>
<name>L0FWB8_ECHVK</name>